<dbReference type="SUPFAM" id="SSF69593">
    <property type="entry name" value="Glycerol-3-phosphate (1)-acyltransferase"/>
    <property type="match status" value="1"/>
</dbReference>
<accession>A0A0K8MKQ8</accession>
<evidence type="ECO:0000256" key="1">
    <source>
        <dbReference type="ARBA" id="ARBA00022679"/>
    </source>
</evidence>
<dbReference type="Proteomes" id="UP000253891">
    <property type="component" value="Unassembled WGS sequence"/>
</dbReference>
<evidence type="ECO:0000313" key="5">
    <source>
        <dbReference type="Proteomes" id="UP000253891"/>
    </source>
</evidence>
<keyword evidence="5" id="KW-1185">Reference proteome</keyword>
<name>A0A0K8MKQ8_9LACO</name>
<evidence type="ECO:0000256" key="2">
    <source>
        <dbReference type="ARBA" id="ARBA00023315"/>
    </source>
</evidence>
<dbReference type="InterPro" id="IPR002123">
    <property type="entry name" value="Plipid/glycerol_acylTrfase"/>
</dbReference>
<dbReference type="OrthoDB" id="9803035at2"/>
<feature type="domain" description="Phospholipid/glycerol acyltransferase" evidence="3">
    <location>
        <begin position="36"/>
        <end position="146"/>
    </location>
</feature>
<dbReference type="SMART" id="SM00563">
    <property type="entry name" value="PlsC"/>
    <property type="match status" value="1"/>
</dbReference>
<keyword evidence="1 4" id="KW-0808">Transferase</keyword>
<dbReference type="EMBL" id="DF968005">
    <property type="protein sequence ID" value="GAP00455.1"/>
    <property type="molecule type" value="Genomic_DNA"/>
</dbReference>
<dbReference type="PANTHER" id="PTHR10434">
    <property type="entry name" value="1-ACYL-SN-GLYCEROL-3-PHOSPHATE ACYLTRANSFERASE"/>
    <property type="match status" value="1"/>
</dbReference>
<dbReference type="GO" id="GO:0003841">
    <property type="term" value="F:1-acylglycerol-3-phosphate O-acyltransferase activity"/>
    <property type="evidence" value="ECO:0007669"/>
    <property type="project" value="TreeGrafter"/>
</dbReference>
<dbReference type="GO" id="GO:0006654">
    <property type="term" value="P:phosphatidic acid biosynthetic process"/>
    <property type="evidence" value="ECO:0007669"/>
    <property type="project" value="TreeGrafter"/>
</dbReference>
<sequence length="211" mass="24407">MLFYRFIRVFVVSFVGLINGRVTYLHKDRLPKDDNFVLVGPHRTWWDPVWYAMASYPKKFIFMAKKELFKNPAMRILIETLGAFPVDRKNVGTDTIKYPINELKNGNRSLIMFPTGSRHSQSLKSGSILIAKLSKKPIVPAVYQGPVKFSHLFKRNNTTISFGEPIIIDPKARLTDEKIAEYNEKIQASFDALDKEINPNWVYVDPKQQKK</sequence>
<evidence type="ECO:0000259" key="3">
    <source>
        <dbReference type="SMART" id="SM00563"/>
    </source>
</evidence>
<gene>
    <name evidence="4" type="ORF">FFIC_284720</name>
</gene>
<organism evidence="4 5">
    <name type="scientific">Fructobacillus ficulneus</name>
    <dbReference type="NCBI Taxonomy" id="157463"/>
    <lineage>
        <taxon>Bacteria</taxon>
        <taxon>Bacillati</taxon>
        <taxon>Bacillota</taxon>
        <taxon>Bacilli</taxon>
        <taxon>Lactobacillales</taxon>
        <taxon>Lactobacillaceae</taxon>
        <taxon>Fructobacillus</taxon>
    </lineage>
</organism>
<dbReference type="PANTHER" id="PTHR10434:SF40">
    <property type="entry name" value="1-ACYL-SN-GLYCEROL-3-PHOSPHATE ACYLTRANSFERASE"/>
    <property type="match status" value="1"/>
</dbReference>
<proteinExistence type="predicted"/>
<dbReference type="AlphaFoldDB" id="A0A0K8MKQ8"/>
<reference evidence="4 5" key="1">
    <citation type="journal article" date="2015" name="BMC Genomics">
        <title>Comparative genomics of Fructobacillus spp. and Leuconostoc spp. reveals niche-specific evolution of Fructobacillus spp.</title>
        <authorList>
            <person name="Endo A."/>
            <person name="Tanizawa Y."/>
            <person name="Tanaka N."/>
            <person name="Maeno S."/>
            <person name="Kumar H."/>
            <person name="Shiwa Y."/>
            <person name="Okada S."/>
            <person name="Yoshikawa H."/>
            <person name="Dicks L."/>
            <person name="Nakagawa J."/>
            <person name="Arita M."/>
        </authorList>
    </citation>
    <scope>NUCLEOTIDE SEQUENCE [LARGE SCALE GENOMIC DNA]</scope>
    <source>
        <strain evidence="4 5">JCM 12225</strain>
    </source>
</reference>
<evidence type="ECO:0000313" key="4">
    <source>
        <dbReference type="EMBL" id="GAP00455.1"/>
    </source>
</evidence>
<dbReference type="Pfam" id="PF01553">
    <property type="entry name" value="Acyltransferase"/>
    <property type="match status" value="1"/>
</dbReference>
<dbReference type="STRING" id="157463.GCA_001047075_01339"/>
<dbReference type="RefSeq" id="WP_061993743.1">
    <property type="nucleotide sequence ID" value="NZ_DF968005.1"/>
</dbReference>
<protein>
    <submittedName>
        <fullName evidence="4">1-acyl-sn-glycerol-3-phosphate acyltransferase</fullName>
    </submittedName>
</protein>
<dbReference type="CDD" id="cd07989">
    <property type="entry name" value="LPLAT_AGPAT-like"/>
    <property type="match status" value="1"/>
</dbReference>
<keyword evidence="2 4" id="KW-0012">Acyltransferase</keyword>